<dbReference type="GO" id="GO:0005829">
    <property type="term" value="C:cytosol"/>
    <property type="evidence" value="ECO:0007669"/>
    <property type="project" value="TreeGrafter"/>
</dbReference>
<evidence type="ECO:0000259" key="8">
    <source>
        <dbReference type="SMART" id="SM00941"/>
    </source>
</evidence>
<evidence type="ECO:0000256" key="1">
    <source>
        <dbReference type="ARBA" id="ARBA00006915"/>
    </source>
</evidence>
<organism evidence="9 10">
    <name type="scientific">Usitatibacter palustris</name>
    <dbReference type="NCBI Taxonomy" id="2732487"/>
    <lineage>
        <taxon>Bacteria</taxon>
        <taxon>Pseudomonadati</taxon>
        <taxon>Pseudomonadota</taxon>
        <taxon>Betaproteobacteria</taxon>
        <taxon>Nitrosomonadales</taxon>
        <taxon>Usitatibacteraceae</taxon>
        <taxon>Usitatibacter</taxon>
    </lineage>
</organism>
<dbReference type="SUPFAM" id="SSF54680">
    <property type="entry name" value="Pyrimidine nucleoside phosphorylase C-terminal domain"/>
    <property type="match status" value="1"/>
</dbReference>
<dbReference type="GO" id="GO:0006206">
    <property type="term" value="P:pyrimidine nucleobase metabolic process"/>
    <property type="evidence" value="ECO:0007669"/>
    <property type="project" value="InterPro"/>
</dbReference>
<accession>A0A6M4HBD1</accession>
<comment type="pathway">
    <text evidence="7">Pyrimidine metabolism; dTMP biosynthesis via salvage pathway; dTMP from thymine: step 1/2.</text>
</comment>
<dbReference type="Pfam" id="PF00591">
    <property type="entry name" value="Glycos_transf_3"/>
    <property type="match status" value="1"/>
</dbReference>
<name>A0A6M4HBD1_9PROT</name>
<dbReference type="Proteomes" id="UP000503096">
    <property type="component" value="Chromosome"/>
</dbReference>
<dbReference type="InterPro" id="IPR036566">
    <property type="entry name" value="PYNP-like_C_sf"/>
</dbReference>
<dbReference type="InParanoid" id="A0A6M4HBD1"/>
<dbReference type="InterPro" id="IPR035902">
    <property type="entry name" value="Nuc_phospho_transferase"/>
</dbReference>
<keyword evidence="10" id="KW-1185">Reference proteome</keyword>
<dbReference type="PANTHER" id="PTHR10515">
    <property type="entry name" value="THYMIDINE PHOSPHORYLASE"/>
    <property type="match status" value="1"/>
</dbReference>
<dbReference type="InterPro" id="IPR036320">
    <property type="entry name" value="Glycosyl_Trfase_fam3_N_dom_sf"/>
</dbReference>
<evidence type="ECO:0000256" key="5">
    <source>
        <dbReference type="ARBA" id="ARBA00022679"/>
    </source>
</evidence>
<dbReference type="InterPro" id="IPR017872">
    <property type="entry name" value="Pyrmidine_PPase_CS"/>
</dbReference>
<dbReference type="InterPro" id="IPR013102">
    <property type="entry name" value="PYNP_C"/>
</dbReference>
<dbReference type="NCBIfam" id="TIGR02643">
    <property type="entry name" value="T_phosphoryl"/>
    <property type="match status" value="1"/>
</dbReference>
<dbReference type="EMBL" id="CP053073">
    <property type="protein sequence ID" value="QJR15287.1"/>
    <property type="molecule type" value="Genomic_DNA"/>
</dbReference>
<comment type="similarity">
    <text evidence="1 7">Belongs to the thymidine/pyrimidine-nucleoside phosphorylase family.</text>
</comment>
<dbReference type="NCBIfam" id="TIGR02644">
    <property type="entry name" value="Y_phosphoryl"/>
    <property type="match status" value="1"/>
</dbReference>
<dbReference type="UniPathway" id="UPA00578">
    <property type="reaction ID" value="UER00638"/>
</dbReference>
<dbReference type="KEGG" id="upl:DSM104440_02104"/>
<dbReference type="PANTHER" id="PTHR10515:SF0">
    <property type="entry name" value="THYMIDINE PHOSPHORYLASE"/>
    <property type="match status" value="1"/>
</dbReference>
<dbReference type="NCBIfam" id="NF004490">
    <property type="entry name" value="PRK05820.1"/>
    <property type="match status" value="1"/>
</dbReference>
<dbReference type="GO" id="GO:0004645">
    <property type="term" value="F:1,4-alpha-oligoglucan phosphorylase activity"/>
    <property type="evidence" value="ECO:0007669"/>
    <property type="project" value="InterPro"/>
</dbReference>
<feature type="domain" description="Pyrimidine nucleoside phosphorylase C-terminal" evidence="8">
    <location>
        <begin position="354"/>
        <end position="428"/>
    </location>
</feature>
<dbReference type="SMART" id="SM00941">
    <property type="entry name" value="PYNP_C"/>
    <property type="match status" value="1"/>
</dbReference>
<dbReference type="GO" id="GO:0046104">
    <property type="term" value="P:thymidine metabolic process"/>
    <property type="evidence" value="ECO:0007669"/>
    <property type="project" value="UniProtKB-UniRule"/>
</dbReference>
<proteinExistence type="inferred from homology"/>
<dbReference type="AlphaFoldDB" id="A0A6M4HBD1"/>
<evidence type="ECO:0000313" key="9">
    <source>
        <dbReference type="EMBL" id="QJR15287.1"/>
    </source>
</evidence>
<evidence type="ECO:0000256" key="2">
    <source>
        <dbReference type="ARBA" id="ARBA00011738"/>
    </source>
</evidence>
<gene>
    <name evidence="7 9" type="primary">deoA</name>
    <name evidence="9" type="ORF">DSM104440_02104</name>
</gene>
<dbReference type="InterPro" id="IPR013465">
    <property type="entry name" value="Thymidine_Pase"/>
</dbReference>
<dbReference type="FunCoup" id="A0A6M4HBD1">
    <property type="interactions" value="288"/>
</dbReference>
<reference evidence="9 10" key="1">
    <citation type="submission" date="2020-04" db="EMBL/GenBank/DDBJ databases">
        <title>Usitatibacter rugosus gen. nov., sp. nov. and Usitatibacter palustris sp. nov., novel members of Usitatibacteraceae fam. nov. within the order Nitrosomonadales isolated from soil.</title>
        <authorList>
            <person name="Huber K.J."/>
            <person name="Neumann-Schaal M."/>
            <person name="Geppert A."/>
            <person name="Luckner M."/>
            <person name="Wanner G."/>
            <person name="Overmann J."/>
        </authorList>
    </citation>
    <scope>NUCLEOTIDE SEQUENCE [LARGE SCALE GENOMIC DNA]</scope>
    <source>
        <strain evidence="9 10">Swamp67</strain>
    </source>
</reference>
<protein>
    <recommendedName>
        <fullName evidence="3 7">Thymidine phosphorylase</fullName>
        <ecNumber evidence="3 7">2.4.2.4</ecNumber>
    </recommendedName>
    <alternativeName>
        <fullName evidence="7">TdRPase</fullName>
    </alternativeName>
</protein>
<keyword evidence="4 7" id="KW-0328">Glycosyltransferase</keyword>
<dbReference type="InterPro" id="IPR017459">
    <property type="entry name" value="Glycosyl_Trfase_fam3_N_dom"/>
</dbReference>
<dbReference type="EC" id="2.4.2.4" evidence="3 7"/>
<dbReference type="InterPro" id="IPR000312">
    <property type="entry name" value="Glycosyl_Trfase_fam3"/>
</dbReference>
<dbReference type="PIRSF" id="PIRSF000478">
    <property type="entry name" value="TP_PyNP"/>
    <property type="match status" value="1"/>
</dbReference>
<evidence type="ECO:0000256" key="6">
    <source>
        <dbReference type="ARBA" id="ARBA00048550"/>
    </source>
</evidence>
<dbReference type="Pfam" id="PF07831">
    <property type="entry name" value="PYNP_C"/>
    <property type="match status" value="1"/>
</dbReference>
<evidence type="ECO:0000313" key="10">
    <source>
        <dbReference type="Proteomes" id="UP000503096"/>
    </source>
</evidence>
<dbReference type="InterPro" id="IPR018090">
    <property type="entry name" value="Pyrmidine_PPas_bac/euk"/>
</dbReference>
<dbReference type="PROSITE" id="PS00647">
    <property type="entry name" value="THYMID_PHOSPHORYLASE"/>
    <property type="match status" value="1"/>
</dbReference>
<dbReference type="Gene3D" id="1.20.970.10">
    <property type="entry name" value="Transferase, Pyrimidine Nucleoside Phosphorylase, Chain C"/>
    <property type="match status" value="1"/>
</dbReference>
<dbReference type="InterPro" id="IPR000053">
    <property type="entry name" value="Thymidine/pyrmidine_PPase"/>
</dbReference>
<sequence length="448" mass="46641">MPDATVTLAQELIRHKRDGHALDRARIDAFVRGLADGSWNDAQVGAMAMAIFMRGLSDRETTDLTDAMTRSGVVLDWKGRFDAPIVDKHSTGGVGDKVSLALAPIVAACGGVVPMISGRGLGHTGGTLDKLEAIPGYRAIVTRDELESVLRAAGCAIVGASSEVAPADRRLYAIRDVTSTVESIPLISASILSKKLAAGLDALVLDVKVGNGAFAHDLAFAQALARSIARVAAGAGLACTAWITDMNQVLGRSCGNAVETLEAVRYLQGKECDPRFGEVTETLSAELLVMGKLAPDMEAARVRVRQALASGAALERFSRMVTALGGPADFVEHAERHLPAAPVQRTFHAASAGYVQSIATREMGLAVIELGGGRRGAGDAIDPRVGFTQVAAPGDRVESGSVLAVVHAATEAHADAALARLTRIIHVGDVQPSVPPVLIERASAAPNP</sequence>
<keyword evidence="5 7" id="KW-0808">Transferase</keyword>
<dbReference type="Gene3D" id="3.90.1170.30">
    <property type="entry name" value="Pyrimidine nucleoside phosphorylase-like, C-terminal domain"/>
    <property type="match status" value="1"/>
</dbReference>
<evidence type="ECO:0000256" key="3">
    <source>
        <dbReference type="ARBA" id="ARBA00011892"/>
    </source>
</evidence>
<dbReference type="Pfam" id="PF02885">
    <property type="entry name" value="Glycos_trans_3N"/>
    <property type="match status" value="1"/>
</dbReference>
<dbReference type="HAMAP" id="MF_01628">
    <property type="entry name" value="Thymid_phosp"/>
    <property type="match status" value="1"/>
</dbReference>
<dbReference type="FunFam" id="3.40.1030.10:FF:000003">
    <property type="entry name" value="Pyrimidine-nucleoside phosphorylase"/>
    <property type="match status" value="1"/>
</dbReference>
<dbReference type="SUPFAM" id="SSF52418">
    <property type="entry name" value="Nucleoside phosphorylase/phosphoribosyltransferase catalytic domain"/>
    <property type="match status" value="1"/>
</dbReference>
<evidence type="ECO:0000256" key="7">
    <source>
        <dbReference type="HAMAP-Rule" id="MF_01628"/>
    </source>
</evidence>
<dbReference type="SUPFAM" id="SSF47648">
    <property type="entry name" value="Nucleoside phosphorylase/phosphoribosyltransferase N-terminal domain"/>
    <property type="match status" value="1"/>
</dbReference>
<dbReference type="Gene3D" id="3.40.1030.10">
    <property type="entry name" value="Nucleoside phosphorylase/phosphoribosyltransferase catalytic domain"/>
    <property type="match status" value="1"/>
</dbReference>
<comment type="subunit">
    <text evidence="2 7">Homodimer.</text>
</comment>
<comment type="function">
    <text evidence="7">The enzymes which catalyze the reversible phosphorolysis of pyrimidine nucleosides are involved in the degradation of these compounds and in their utilization as carbon and energy sources, or in the rescue of pyrimidine bases for nucleotide synthesis.</text>
</comment>
<comment type="catalytic activity">
    <reaction evidence="6 7">
        <text>thymidine + phosphate = 2-deoxy-alpha-D-ribose 1-phosphate + thymine</text>
        <dbReference type="Rhea" id="RHEA:16037"/>
        <dbReference type="ChEBI" id="CHEBI:17748"/>
        <dbReference type="ChEBI" id="CHEBI:17821"/>
        <dbReference type="ChEBI" id="CHEBI:43474"/>
        <dbReference type="ChEBI" id="CHEBI:57259"/>
        <dbReference type="EC" id="2.4.2.4"/>
    </reaction>
</comment>
<evidence type="ECO:0000256" key="4">
    <source>
        <dbReference type="ARBA" id="ARBA00022676"/>
    </source>
</evidence>
<dbReference type="GO" id="GO:0009032">
    <property type="term" value="F:thymidine phosphorylase activity"/>
    <property type="evidence" value="ECO:0007669"/>
    <property type="project" value="UniProtKB-UniRule"/>
</dbReference>